<evidence type="ECO:0000313" key="7">
    <source>
        <dbReference type="EMBL" id="ALP55188.1"/>
    </source>
</evidence>
<dbReference type="InterPro" id="IPR009057">
    <property type="entry name" value="Homeodomain-like_sf"/>
</dbReference>
<dbReference type="PROSITE" id="PS50531">
    <property type="entry name" value="HTH_IS21"/>
    <property type="match status" value="1"/>
</dbReference>
<proteinExistence type="inferred from homology"/>
<dbReference type="Pfam" id="PF22483">
    <property type="entry name" value="Mu-transpos_C_2"/>
    <property type="match status" value="1"/>
</dbReference>
<sequence length="507" mass="57806">MMRWNVIHKIKSLHDDGKGLSIRAISRELGISRNSVRKYLRQDETTTARKLDNPVRSKQLDTYRGYLISLLASFPGLSAVKIARKLKEKLGELPTSERSIRRYVSALKEEVATGQHRYYEPVVDEVPGVQCQVDPGELRNVLIGGVETVVHFVVFVLAYSRLMYVGLSFKPLDTRQFIQLHDEALRYFGGMPEELVYDQTKLVVIEEKYRELTLNERFHQYATTAGFRIHACEGYDPESKGKVEAGVKYVKQDCFYGETFRDEQHLREHVHHWLDKVANVRAHGTTGEAPQLRFERDEQALLKPYLSPSCVTSEARETRKADKTGLISWKANKYSVPMAWQQSRVGVLEDDSQLHVIDLQTGEVIAQHALAGGKGQIIKNTHHYRDHAQRRQQLEQDIQVLVGDEALSLALCDQLRRSLPKVYKDQLFAVRNLLSKHAPVERDMLLNLSQKPGLTARQIEAYLVATQLASRRERLPEPVPEAPSELDLSAYRQLGRSTGQEVTHGHA</sequence>
<dbReference type="SUPFAM" id="SSF53098">
    <property type="entry name" value="Ribonuclease H-like"/>
    <property type="match status" value="1"/>
</dbReference>
<dbReference type="PANTHER" id="PTHR35004:SF6">
    <property type="entry name" value="TRANSPOSASE"/>
    <property type="match status" value="1"/>
</dbReference>
<keyword evidence="7" id="KW-0614">Plasmid</keyword>
<comment type="similarity">
    <text evidence="1">Belongs to the transposase IS21/IS408/IS1162 family.</text>
</comment>
<dbReference type="NCBIfam" id="NF033546">
    <property type="entry name" value="transpos_IS21"/>
    <property type="match status" value="1"/>
</dbReference>
<gene>
    <name evidence="7" type="ORF">KPH11_166</name>
</gene>
<dbReference type="EMBL" id="CP013215">
    <property type="protein sequence ID" value="ALP55188.1"/>
    <property type="molecule type" value="Genomic_DNA"/>
</dbReference>
<dbReference type="InterPro" id="IPR054353">
    <property type="entry name" value="IstA-like_C"/>
</dbReference>
<dbReference type="AlphaFoldDB" id="A0A0S2TJ67"/>
<evidence type="ECO:0000259" key="6">
    <source>
        <dbReference type="PROSITE" id="PS50994"/>
    </source>
</evidence>
<dbReference type="Gene3D" id="3.30.420.10">
    <property type="entry name" value="Ribonuclease H-like superfamily/Ribonuclease H"/>
    <property type="match status" value="1"/>
</dbReference>
<reference evidence="7" key="1">
    <citation type="submission" date="2015-11" db="EMBL/GenBank/DDBJ databases">
        <title>Complete nucleotide sequence of pH11, an IncHI2 plasmid conferring multi-antibiotic resistance and multi-heavy metal resistance genes in a clinical Klebsiella pneumoniae isolate.</title>
        <authorList>
            <person name="Zhai Y."/>
            <person name="He Z."/>
            <person name="Kang Y."/>
            <person name="Yu H."/>
            <person name="Wang J."/>
            <person name="Du P."/>
            <person name="Zhang Z."/>
            <person name="Hu S."/>
            <person name="Gao Z."/>
        </authorList>
    </citation>
    <scope>NUCLEOTIDE SEQUENCE [LARGE SCALE GENOMIC DNA]</scope>
    <source>
        <strain evidence="7">H11</strain>
        <plasmid evidence="7">pH11</plasmid>
    </source>
</reference>
<name>A0A0S2TJ67_KLEPN</name>
<keyword evidence="4" id="KW-0233">DNA recombination</keyword>
<dbReference type="SUPFAM" id="SSF46689">
    <property type="entry name" value="Homeodomain-like"/>
    <property type="match status" value="1"/>
</dbReference>
<accession>A0A0S2TJ67</accession>
<keyword evidence="2" id="KW-0815">Transposition</keyword>
<dbReference type="GO" id="GO:0003677">
    <property type="term" value="F:DNA binding"/>
    <property type="evidence" value="ECO:0007669"/>
    <property type="project" value="UniProtKB-KW"/>
</dbReference>
<dbReference type="GO" id="GO:0006310">
    <property type="term" value="P:DNA recombination"/>
    <property type="evidence" value="ECO:0007669"/>
    <property type="project" value="UniProtKB-KW"/>
</dbReference>
<keyword evidence="3" id="KW-0238">DNA-binding</keyword>
<dbReference type="InterPro" id="IPR036397">
    <property type="entry name" value="RNaseH_sf"/>
</dbReference>
<feature type="domain" description="Integrase catalytic" evidence="6">
    <location>
        <begin position="123"/>
        <end position="298"/>
    </location>
</feature>
<organism evidence="7">
    <name type="scientific">Klebsiella pneumoniae subsp. pneumoniae</name>
    <dbReference type="NCBI Taxonomy" id="72407"/>
    <lineage>
        <taxon>Bacteria</taxon>
        <taxon>Pseudomonadati</taxon>
        <taxon>Pseudomonadota</taxon>
        <taxon>Gammaproteobacteria</taxon>
        <taxon>Enterobacterales</taxon>
        <taxon>Enterobacteriaceae</taxon>
        <taxon>Klebsiella/Raoultella group</taxon>
        <taxon>Klebsiella</taxon>
        <taxon>Klebsiella pneumoniae complex</taxon>
    </lineage>
</organism>
<dbReference type="InterPro" id="IPR001584">
    <property type="entry name" value="Integrase_cat-core"/>
</dbReference>
<evidence type="ECO:0000256" key="4">
    <source>
        <dbReference type="ARBA" id="ARBA00023172"/>
    </source>
</evidence>
<dbReference type="GO" id="GO:0015074">
    <property type="term" value="P:DNA integration"/>
    <property type="evidence" value="ECO:0007669"/>
    <property type="project" value="InterPro"/>
</dbReference>
<evidence type="ECO:0000256" key="3">
    <source>
        <dbReference type="ARBA" id="ARBA00023125"/>
    </source>
</evidence>
<evidence type="ECO:0000259" key="5">
    <source>
        <dbReference type="PROSITE" id="PS50531"/>
    </source>
</evidence>
<dbReference type="PROSITE" id="PS50994">
    <property type="entry name" value="INTEGRASE"/>
    <property type="match status" value="1"/>
</dbReference>
<dbReference type="PANTHER" id="PTHR35004">
    <property type="entry name" value="TRANSPOSASE RV3428C-RELATED"/>
    <property type="match status" value="1"/>
</dbReference>
<evidence type="ECO:0000256" key="1">
    <source>
        <dbReference type="ARBA" id="ARBA00009277"/>
    </source>
</evidence>
<geneLocation type="plasmid" evidence="7">
    <name>pH11</name>
</geneLocation>
<dbReference type="InterPro" id="IPR017894">
    <property type="entry name" value="HTH_IS21_transposase_type"/>
</dbReference>
<dbReference type="InterPro" id="IPR012337">
    <property type="entry name" value="RNaseH-like_sf"/>
</dbReference>
<feature type="domain" description="HTH IS21-type" evidence="5">
    <location>
        <begin position="7"/>
        <end position="71"/>
    </location>
</feature>
<dbReference type="Gene3D" id="1.10.10.60">
    <property type="entry name" value="Homeodomain-like"/>
    <property type="match status" value="1"/>
</dbReference>
<evidence type="ECO:0000256" key="2">
    <source>
        <dbReference type="ARBA" id="ARBA00022578"/>
    </source>
</evidence>
<dbReference type="GO" id="GO:0032196">
    <property type="term" value="P:transposition"/>
    <property type="evidence" value="ECO:0007669"/>
    <property type="project" value="UniProtKB-KW"/>
</dbReference>
<protein>
    <submittedName>
        <fullName evidence="7">Integrase</fullName>
    </submittedName>
</protein>